<gene>
    <name evidence="1" type="ORF">D7I43_09595</name>
</gene>
<sequence length="72" mass="8456">MSRSRHTVKELEDLLRKAERRGWKITGGGRKYFKMYCPCPAKHLKTVKCTPSNPNYLRDLTGQLKRATCWED</sequence>
<proteinExistence type="predicted"/>
<evidence type="ECO:0008006" key="3">
    <source>
        <dbReference type="Google" id="ProtNLM"/>
    </source>
</evidence>
<dbReference type="OrthoDB" id="3700275at2"/>
<organism evidence="1 2">
    <name type="scientific">Micromonospora globbae</name>
    <dbReference type="NCBI Taxonomy" id="1894969"/>
    <lineage>
        <taxon>Bacteria</taxon>
        <taxon>Bacillati</taxon>
        <taxon>Actinomycetota</taxon>
        <taxon>Actinomycetes</taxon>
        <taxon>Micromonosporales</taxon>
        <taxon>Micromonosporaceae</taxon>
        <taxon>Micromonospora</taxon>
    </lineage>
</organism>
<dbReference type="Proteomes" id="UP000285744">
    <property type="component" value="Unassembled WGS sequence"/>
</dbReference>
<name>A0A420F2W0_9ACTN</name>
<comment type="caution">
    <text evidence="1">The sequence shown here is derived from an EMBL/GenBank/DDBJ whole genome shotgun (WGS) entry which is preliminary data.</text>
</comment>
<dbReference type="AlphaFoldDB" id="A0A420F2W0"/>
<reference evidence="1 2" key="1">
    <citation type="journal article" date="2018" name="Int. J. Syst. Evol. Microbiol.">
        <title>Micromonospora globbae sp. nov., an endophytic actinomycete isolated from roots of Globba winitii C. H. Wright.</title>
        <authorList>
            <person name="Kuncharoen N."/>
            <person name="Pittayakhajonwut P."/>
            <person name="Tanasupawat S."/>
        </authorList>
    </citation>
    <scope>NUCLEOTIDE SEQUENCE [LARGE SCALE GENOMIC DNA]</scope>
    <source>
        <strain evidence="1 2">WPS1-2</strain>
    </source>
</reference>
<accession>A0A420F2W0</accession>
<evidence type="ECO:0000313" key="2">
    <source>
        <dbReference type="Proteomes" id="UP000285744"/>
    </source>
</evidence>
<dbReference type="EMBL" id="RAQQ01000006">
    <property type="protein sequence ID" value="RKF27322.1"/>
    <property type="molecule type" value="Genomic_DNA"/>
</dbReference>
<protein>
    <recommendedName>
        <fullName evidence="3">Type II toxin-antitoxin system HicA family toxin</fullName>
    </recommendedName>
</protein>
<evidence type="ECO:0000313" key="1">
    <source>
        <dbReference type="EMBL" id="RKF27322.1"/>
    </source>
</evidence>